<dbReference type="NCBIfam" id="TIGR01581">
    <property type="entry name" value="Mo_ABC_porter"/>
    <property type="match status" value="1"/>
</dbReference>
<evidence type="ECO:0000256" key="10">
    <source>
        <dbReference type="RuleBase" id="RU365097"/>
    </source>
</evidence>
<feature type="region of interest" description="Disordered" evidence="11">
    <location>
        <begin position="1"/>
        <end position="30"/>
    </location>
</feature>
<accession>A0A6G7YC23</accession>
<comment type="function">
    <text evidence="10">Part of the binding-protein-dependent transport system for molybdenum; probably responsible for the translocation of the substrate across the membrane.</text>
</comment>
<dbReference type="AlphaFoldDB" id="A0A6G7YC23"/>
<evidence type="ECO:0000256" key="6">
    <source>
        <dbReference type="ARBA" id="ARBA00022692"/>
    </source>
</evidence>
<dbReference type="PROSITE" id="PS50928">
    <property type="entry name" value="ABC_TM1"/>
    <property type="match status" value="1"/>
</dbReference>
<feature type="transmembrane region" description="Helical" evidence="9">
    <location>
        <begin position="207"/>
        <end position="225"/>
    </location>
</feature>
<dbReference type="InterPro" id="IPR011867">
    <property type="entry name" value="ModB_ABC"/>
</dbReference>
<evidence type="ECO:0000259" key="12">
    <source>
        <dbReference type="PROSITE" id="PS50928"/>
    </source>
</evidence>
<evidence type="ECO:0000256" key="3">
    <source>
        <dbReference type="ARBA" id="ARBA00022448"/>
    </source>
</evidence>
<comment type="similarity">
    <text evidence="2 10">Belongs to the binding-protein-dependent transport system permease family. CysTW subfamily.</text>
</comment>
<dbReference type="InterPro" id="IPR006469">
    <property type="entry name" value="NifC_ABC_porter"/>
</dbReference>
<protein>
    <recommendedName>
        <fullName evidence="10">Molybdenum transport system permease</fullName>
    </recommendedName>
</protein>
<evidence type="ECO:0000256" key="2">
    <source>
        <dbReference type="ARBA" id="ARBA00007069"/>
    </source>
</evidence>
<keyword evidence="4 10" id="KW-1003">Cell membrane</keyword>
<evidence type="ECO:0000313" key="13">
    <source>
        <dbReference type="EMBL" id="QIK74188.1"/>
    </source>
</evidence>
<dbReference type="PANTHER" id="PTHR30183">
    <property type="entry name" value="MOLYBDENUM TRANSPORT SYSTEM PERMEASE PROTEIN MODB"/>
    <property type="match status" value="1"/>
</dbReference>
<name>A0A6G7YC23_9ACTN</name>
<feature type="transmembrane region" description="Helical" evidence="9">
    <location>
        <begin position="77"/>
        <end position="104"/>
    </location>
</feature>
<dbReference type="EMBL" id="CP049866">
    <property type="protein sequence ID" value="QIK74188.1"/>
    <property type="molecule type" value="Genomic_DNA"/>
</dbReference>
<evidence type="ECO:0000256" key="5">
    <source>
        <dbReference type="ARBA" id="ARBA00022505"/>
    </source>
</evidence>
<dbReference type="CDD" id="cd06261">
    <property type="entry name" value="TM_PBP2"/>
    <property type="match status" value="1"/>
</dbReference>
<feature type="transmembrane region" description="Helical" evidence="9">
    <location>
        <begin position="116"/>
        <end position="137"/>
    </location>
</feature>
<dbReference type="Pfam" id="PF00528">
    <property type="entry name" value="BPD_transp_1"/>
    <property type="match status" value="1"/>
</dbReference>
<reference evidence="13 14" key="1">
    <citation type="submission" date="2020-03" db="EMBL/GenBank/DDBJ databases">
        <title>Nocardioides sp. nov., isolated from fish.</title>
        <authorList>
            <person name="Hyun D.-W."/>
            <person name="Bae J.-W."/>
        </authorList>
    </citation>
    <scope>NUCLEOTIDE SEQUENCE [LARGE SCALE GENOMIC DNA]</scope>
    <source>
        <strain evidence="13 14">HDW12A</strain>
    </source>
</reference>
<keyword evidence="7 9" id="KW-1133">Transmembrane helix</keyword>
<feature type="domain" description="ABC transmembrane type-1" evidence="12">
    <location>
        <begin position="78"/>
        <end position="281"/>
    </location>
</feature>
<evidence type="ECO:0000256" key="8">
    <source>
        <dbReference type="ARBA" id="ARBA00023136"/>
    </source>
</evidence>
<evidence type="ECO:0000256" key="7">
    <source>
        <dbReference type="ARBA" id="ARBA00022989"/>
    </source>
</evidence>
<keyword evidence="14" id="KW-1185">Reference proteome</keyword>
<evidence type="ECO:0000313" key="14">
    <source>
        <dbReference type="Proteomes" id="UP000502035"/>
    </source>
</evidence>
<dbReference type="Gene3D" id="1.10.3720.10">
    <property type="entry name" value="MetI-like"/>
    <property type="match status" value="1"/>
</dbReference>
<dbReference type="InterPro" id="IPR000515">
    <property type="entry name" value="MetI-like"/>
</dbReference>
<sequence length="289" mass="30622">MRRAPEQASKQATKQPPRRTPRRTPGRGDPLGRPPVLLLVPAMVAVALLVLPLVALLGAVDWRSLPEDLGSAPLRSALWLSITTSTAAMVVCLVLGLPVAWLLARVDFPGRMLVRVLVTVPLVLPPVVAGIALRTAFGRTGLLGEPLLATTGFAFPYTAWGVVLAHVFVSMPFVVLAIEGALRSADPDYDAAAATLGASRLTTFRRVTVPLALPGIVAGMVLGWARSLGEFGATITFNGNYPGSTQTMPTLIYVTRQGDQDAALALSLVMLVVSVSVLLLLRDRWLGTP</sequence>
<dbReference type="InterPro" id="IPR035906">
    <property type="entry name" value="MetI-like_sf"/>
</dbReference>
<evidence type="ECO:0000256" key="4">
    <source>
        <dbReference type="ARBA" id="ARBA00022475"/>
    </source>
</evidence>
<dbReference type="PANTHER" id="PTHR30183:SF3">
    <property type="entry name" value="MOLYBDENUM TRANSPORT SYSTEM PERMEASE PROTEIN MODB"/>
    <property type="match status" value="1"/>
</dbReference>
<keyword evidence="5 10" id="KW-0500">Molybdenum</keyword>
<feature type="transmembrane region" description="Helical" evidence="9">
    <location>
        <begin position="157"/>
        <end position="178"/>
    </location>
</feature>
<keyword evidence="6 9" id="KW-0812">Transmembrane</keyword>
<feature type="transmembrane region" description="Helical" evidence="9">
    <location>
        <begin position="36"/>
        <end position="57"/>
    </location>
</feature>
<keyword evidence="8 9" id="KW-0472">Membrane</keyword>
<dbReference type="SUPFAM" id="SSF161098">
    <property type="entry name" value="MetI-like"/>
    <property type="match status" value="1"/>
</dbReference>
<organism evidence="13 14">
    <name type="scientific">Nocardioides piscis</name>
    <dbReference type="NCBI Taxonomy" id="2714938"/>
    <lineage>
        <taxon>Bacteria</taxon>
        <taxon>Bacillati</taxon>
        <taxon>Actinomycetota</taxon>
        <taxon>Actinomycetes</taxon>
        <taxon>Propionibacteriales</taxon>
        <taxon>Nocardioidaceae</taxon>
        <taxon>Nocardioides</taxon>
    </lineage>
</organism>
<dbReference type="Proteomes" id="UP000502035">
    <property type="component" value="Chromosome"/>
</dbReference>
<comment type="subcellular location">
    <subcellularLocation>
        <location evidence="1 9">Cell membrane</location>
        <topology evidence="1 9">Multi-pass membrane protein</topology>
    </subcellularLocation>
</comment>
<keyword evidence="3 9" id="KW-0813">Transport</keyword>
<feature type="compositionally biased region" description="Basic residues" evidence="11">
    <location>
        <begin position="16"/>
        <end position="25"/>
    </location>
</feature>
<feature type="transmembrane region" description="Helical" evidence="9">
    <location>
        <begin position="262"/>
        <end position="281"/>
    </location>
</feature>
<evidence type="ECO:0000256" key="1">
    <source>
        <dbReference type="ARBA" id="ARBA00004651"/>
    </source>
</evidence>
<dbReference type="NCBIfam" id="TIGR02141">
    <property type="entry name" value="modB_ABC"/>
    <property type="match status" value="1"/>
</dbReference>
<dbReference type="GO" id="GO:0005886">
    <property type="term" value="C:plasma membrane"/>
    <property type="evidence" value="ECO:0007669"/>
    <property type="project" value="UniProtKB-SubCell"/>
</dbReference>
<gene>
    <name evidence="13" type="primary">modB</name>
    <name evidence="13" type="ORF">G7071_00775</name>
</gene>
<evidence type="ECO:0000256" key="11">
    <source>
        <dbReference type="SAM" id="MobiDB-lite"/>
    </source>
</evidence>
<proteinExistence type="inferred from homology"/>
<dbReference type="KEGG" id="npi:G7071_00775"/>
<evidence type="ECO:0000256" key="9">
    <source>
        <dbReference type="RuleBase" id="RU363032"/>
    </source>
</evidence>
<dbReference type="GO" id="GO:0015098">
    <property type="term" value="F:molybdate ion transmembrane transporter activity"/>
    <property type="evidence" value="ECO:0007669"/>
    <property type="project" value="UniProtKB-UniRule"/>
</dbReference>